<accession>A0ACC0AM35</accession>
<proteinExistence type="predicted"/>
<protein>
    <submittedName>
        <fullName evidence="1">Uncharacterized protein</fullName>
    </submittedName>
</protein>
<keyword evidence="2" id="KW-1185">Reference proteome</keyword>
<sequence>MTTSLLMFVPLDNRFQIFLTQFQLSILNYKEMLIHSDNSYTASKDPAITSLIRGHQSGTNATYQKHKKAKHVHQLKTKSRMRVKPPQVYSKSGSHFRKQLFTGSPKATNSI</sequence>
<comment type="caution">
    <text evidence="1">The sequence shown here is derived from an EMBL/GenBank/DDBJ whole genome shotgun (WGS) entry which is preliminary data.</text>
</comment>
<dbReference type="Proteomes" id="UP001060085">
    <property type="component" value="Linkage Group LG05"/>
</dbReference>
<evidence type="ECO:0000313" key="2">
    <source>
        <dbReference type="Proteomes" id="UP001060085"/>
    </source>
</evidence>
<reference evidence="2" key="1">
    <citation type="journal article" date="2023" name="Nat. Plants">
        <title>Single-cell RNA sequencing provides a high-resolution roadmap for understanding the multicellular compartmentation of specialized metabolism.</title>
        <authorList>
            <person name="Sun S."/>
            <person name="Shen X."/>
            <person name="Li Y."/>
            <person name="Li Y."/>
            <person name="Wang S."/>
            <person name="Li R."/>
            <person name="Zhang H."/>
            <person name="Shen G."/>
            <person name="Guo B."/>
            <person name="Wei J."/>
            <person name="Xu J."/>
            <person name="St-Pierre B."/>
            <person name="Chen S."/>
            <person name="Sun C."/>
        </authorList>
    </citation>
    <scope>NUCLEOTIDE SEQUENCE [LARGE SCALE GENOMIC DNA]</scope>
</reference>
<evidence type="ECO:0000313" key="1">
    <source>
        <dbReference type="EMBL" id="KAI5661492.1"/>
    </source>
</evidence>
<name>A0ACC0AM35_CATRO</name>
<organism evidence="1 2">
    <name type="scientific">Catharanthus roseus</name>
    <name type="common">Madagascar periwinkle</name>
    <name type="synonym">Vinca rosea</name>
    <dbReference type="NCBI Taxonomy" id="4058"/>
    <lineage>
        <taxon>Eukaryota</taxon>
        <taxon>Viridiplantae</taxon>
        <taxon>Streptophyta</taxon>
        <taxon>Embryophyta</taxon>
        <taxon>Tracheophyta</taxon>
        <taxon>Spermatophyta</taxon>
        <taxon>Magnoliopsida</taxon>
        <taxon>eudicotyledons</taxon>
        <taxon>Gunneridae</taxon>
        <taxon>Pentapetalae</taxon>
        <taxon>asterids</taxon>
        <taxon>lamiids</taxon>
        <taxon>Gentianales</taxon>
        <taxon>Apocynaceae</taxon>
        <taxon>Rauvolfioideae</taxon>
        <taxon>Vinceae</taxon>
        <taxon>Catharanthinae</taxon>
        <taxon>Catharanthus</taxon>
    </lineage>
</organism>
<gene>
    <name evidence="1" type="ORF">M9H77_20815</name>
</gene>
<dbReference type="EMBL" id="CM044705">
    <property type="protein sequence ID" value="KAI5661492.1"/>
    <property type="molecule type" value="Genomic_DNA"/>
</dbReference>